<gene>
    <name evidence="7" type="ORF">KC640_00635</name>
</gene>
<evidence type="ECO:0000256" key="6">
    <source>
        <dbReference type="SAM" id="Phobius"/>
    </source>
</evidence>
<name>A0A955I4I9_9BACT</name>
<proteinExistence type="predicted"/>
<comment type="subcellular location">
    <subcellularLocation>
        <location evidence="1">Membrane</location>
        <topology evidence="1">Multi-pass membrane protein</topology>
    </subcellularLocation>
</comment>
<feature type="transmembrane region" description="Helical" evidence="6">
    <location>
        <begin position="65"/>
        <end position="89"/>
    </location>
</feature>
<organism evidence="7 8">
    <name type="scientific">Candidatus Dojkabacteria bacterium</name>
    <dbReference type="NCBI Taxonomy" id="2099670"/>
    <lineage>
        <taxon>Bacteria</taxon>
        <taxon>Candidatus Dojkabacteria</taxon>
    </lineage>
</organism>
<dbReference type="InterPro" id="IPR019109">
    <property type="entry name" value="MamF_MmsF"/>
</dbReference>
<feature type="region of interest" description="Disordered" evidence="5">
    <location>
        <begin position="1"/>
        <end position="29"/>
    </location>
</feature>
<dbReference type="Proteomes" id="UP000760819">
    <property type="component" value="Unassembled WGS sequence"/>
</dbReference>
<reference evidence="7" key="2">
    <citation type="journal article" date="2021" name="Microbiome">
        <title>Successional dynamics and alternative stable states in a saline activated sludge microbial community over 9 years.</title>
        <authorList>
            <person name="Wang Y."/>
            <person name="Ye J."/>
            <person name="Ju F."/>
            <person name="Liu L."/>
            <person name="Boyd J.A."/>
            <person name="Deng Y."/>
            <person name="Parks D.H."/>
            <person name="Jiang X."/>
            <person name="Yin X."/>
            <person name="Woodcroft B.J."/>
            <person name="Tyson G.W."/>
            <person name="Hugenholtz P."/>
            <person name="Polz M.F."/>
            <person name="Zhang T."/>
        </authorList>
    </citation>
    <scope>NUCLEOTIDE SEQUENCE</scope>
    <source>
        <strain evidence="7">HKST-UBA12</strain>
    </source>
</reference>
<evidence type="ECO:0000256" key="1">
    <source>
        <dbReference type="ARBA" id="ARBA00004141"/>
    </source>
</evidence>
<keyword evidence="4 6" id="KW-0472">Membrane</keyword>
<evidence type="ECO:0000256" key="3">
    <source>
        <dbReference type="ARBA" id="ARBA00022989"/>
    </source>
</evidence>
<evidence type="ECO:0000313" key="7">
    <source>
        <dbReference type="EMBL" id="MCA9378910.1"/>
    </source>
</evidence>
<evidence type="ECO:0000256" key="2">
    <source>
        <dbReference type="ARBA" id="ARBA00022692"/>
    </source>
</evidence>
<accession>A0A955I4I9</accession>
<dbReference type="AlphaFoldDB" id="A0A955I4I9"/>
<evidence type="ECO:0000256" key="5">
    <source>
        <dbReference type="SAM" id="MobiDB-lite"/>
    </source>
</evidence>
<feature type="compositionally biased region" description="Low complexity" evidence="5">
    <location>
        <begin position="10"/>
        <end position="28"/>
    </location>
</feature>
<sequence length="148" mass="16135">MEENMQNADSMMESTPAAPSSAPMSGGSSDDKTNAILAWLFAPISSYLLKDQQDPFVKNHVSESFYFGIFSIVLAVVFGVIAACLSILFGSLFGFGLSSILACGINLLWLAVFLVVSVPRLIGIIKAVNHETWTVPYVSEFMKKYIKL</sequence>
<keyword evidence="2 6" id="KW-0812">Transmembrane</keyword>
<protein>
    <submittedName>
        <fullName evidence="7">DUF4870 domain-containing protein</fullName>
    </submittedName>
</protein>
<comment type="caution">
    <text evidence="7">The sequence shown here is derived from an EMBL/GenBank/DDBJ whole genome shotgun (WGS) entry which is preliminary data.</text>
</comment>
<feature type="transmembrane region" description="Helical" evidence="6">
    <location>
        <begin position="95"/>
        <end position="116"/>
    </location>
</feature>
<keyword evidence="3 6" id="KW-1133">Transmembrane helix</keyword>
<evidence type="ECO:0000256" key="4">
    <source>
        <dbReference type="ARBA" id="ARBA00023136"/>
    </source>
</evidence>
<reference evidence="7" key="1">
    <citation type="submission" date="2020-04" db="EMBL/GenBank/DDBJ databases">
        <authorList>
            <person name="Zhang T."/>
        </authorList>
    </citation>
    <scope>NUCLEOTIDE SEQUENCE</scope>
    <source>
        <strain evidence="7">HKST-UBA12</strain>
    </source>
</reference>
<dbReference type="Pfam" id="PF09685">
    <property type="entry name" value="MamF_MmsF"/>
    <property type="match status" value="1"/>
</dbReference>
<evidence type="ECO:0000313" key="8">
    <source>
        <dbReference type="Proteomes" id="UP000760819"/>
    </source>
</evidence>
<dbReference type="EMBL" id="JAGQLI010000033">
    <property type="protein sequence ID" value="MCA9378910.1"/>
    <property type="molecule type" value="Genomic_DNA"/>
</dbReference>